<dbReference type="InterPro" id="IPR005119">
    <property type="entry name" value="LysR_subst-bd"/>
</dbReference>
<dbReference type="PANTHER" id="PTHR30419">
    <property type="entry name" value="HTH-TYPE TRANSCRIPTIONAL REGULATOR YBHD"/>
    <property type="match status" value="1"/>
</dbReference>
<dbReference type="PRINTS" id="PR00039">
    <property type="entry name" value="HTHLYSR"/>
</dbReference>
<dbReference type="Proteomes" id="UP000825886">
    <property type="component" value="Chromosome"/>
</dbReference>
<dbReference type="InterPro" id="IPR036390">
    <property type="entry name" value="WH_DNA-bd_sf"/>
</dbReference>
<comment type="similarity">
    <text evidence="1">Belongs to the LysR transcriptional regulatory family.</text>
</comment>
<dbReference type="Pfam" id="PF00126">
    <property type="entry name" value="HTH_1"/>
    <property type="match status" value="1"/>
</dbReference>
<keyword evidence="7" id="KW-1185">Reference proteome</keyword>
<keyword evidence="2" id="KW-0805">Transcription regulation</keyword>
<organism evidence="6 7">
    <name type="scientific">Symbiopectobacterium purcellii</name>
    <dbReference type="NCBI Taxonomy" id="2871826"/>
    <lineage>
        <taxon>Bacteria</taxon>
        <taxon>Pseudomonadati</taxon>
        <taxon>Pseudomonadota</taxon>
        <taxon>Gammaproteobacteria</taxon>
        <taxon>Enterobacterales</taxon>
        <taxon>Enterobacteriaceae</taxon>
    </lineage>
</organism>
<sequence>MINIKRLVYYHELIRIGSFTKAAKTLNISQAFLSQEIARLEQETERKLINRTTRQFSLTPFGKAFAKKIRGIIREYYDIEQFIRGYEDSHDGALLVGVLPIFNRLRHYEIFSQFQRRYPNIEMSFIDGVSMDLLEKVRNGDLHFSYSTPFADYQDDPLFAHQVLYEDQLVAVMASNHPLAQHKTLNLETLAQARLIVPQKGTGEHAIVSDAYAKQGLKPSYFRECSNIDIIMDLVMNQNGVVFLCTQVAGSLEGFDITITPLETPLPRIFAVSYLKRSAQIPMVKLFIDFIEENRISLRPAC</sequence>
<evidence type="ECO:0000256" key="3">
    <source>
        <dbReference type="ARBA" id="ARBA00023125"/>
    </source>
</evidence>
<evidence type="ECO:0000256" key="1">
    <source>
        <dbReference type="ARBA" id="ARBA00009437"/>
    </source>
</evidence>
<dbReference type="Gene3D" id="3.40.190.290">
    <property type="match status" value="1"/>
</dbReference>
<protein>
    <submittedName>
        <fullName evidence="6">LysR family transcriptional regulator</fullName>
    </submittedName>
</protein>
<dbReference type="PANTHER" id="PTHR30419:SF28">
    <property type="entry name" value="HTH-TYPE TRANSCRIPTIONAL REGULATOR BSDA"/>
    <property type="match status" value="1"/>
</dbReference>
<evidence type="ECO:0000313" key="7">
    <source>
        <dbReference type="Proteomes" id="UP000825886"/>
    </source>
</evidence>
<dbReference type="RefSeq" id="WP_222158505.1">
    <property type="nucleotide sequence ID" value="NZ_CP081864.1"/>
</dbReference>
<keyword evidence="4" id="KW-0804">Transcription</keyword>
<dbReference type="PROSITE" id="PS50931">
    <property type="entry name" value="HTH_LYSR"/>
    <property type="match status" value="1"/>
</dbReference>
<dbReference type="SUPFAM" id="SSF46785">
    <property type="entry name" value="Winged helix' DNA-binding domain"/>
    <property type="match status" value="1"/>
</dbReference>
<evidence type="ECO:0000256" key="4">
    <source>
        <dbReference type="ARBA" id="ARBA00023163"/>
    </source>
</evidence>
<name>A0ABX9AQY1_9ENTR</name>
<dbReference type="InterPro" id="IPR050950">
    <property type="entry name" value="HTH-type_LysR_regulators"/>
</dbReference>
<dbReference type="EMBL" id="CP081864">
    <property type="protein sequence ID" value="QZN95405.1"/>
    <property type="molecule type" value="Genomic_DNA"/>
</dbReference>
<dbReference type="Gene3D" id="1.10.10.10">
    <property type="entry name" value="Winged helix-like DNA-binding domain superfamily/Winged helix DNA-binding domain"/>
    <property type="match status" value="1"/>
</dbReference>
<dbReference type="CDD" id="cd05466">
    <property type="entry name" value="PBP2_LTTR_substrate"/>
    <property type="match status" value="1"/>
</dbReference>
<dbReference type="InterPro" id="IPR000847">
    <property type="entry name" value="LysR_HTH_N"/>
</dbReference>
<feature type="domain" description="HTH lysR-type" evidence="5">
    <location>
        <begin position="2"/>
        <end position="59"/>
    </location>
</feature>
<dbReference type="InterPro" id="IPR036388">
    <property type="entry name" value="WH-like_DNA-bd_sf"/>
</dbReference>
<reference evidence="6 7" key="1">
    <citation type="submission" date="2021-08" db="EMBL/GenBank/DDBJ databases">
        <title>Culture and genomic analysis of Symbiopectobacterium purcellii sp. nov. gen. nov., isolated from the leafhopper Empoasca decipiens.</title>
        <authorList>
            <person name="Nadal-Jimenez P."/>
            <person name="Siozios S."/>
            <person name="Halliday N."/>
            <person name="Camara M."/>
            <person name="Hurst G.D.D."/>
        </authorList>
    </citation>
    <scope>NUCLEOTIDE SEQUENCE [LARGE SCALE GENOMIC DNA]</scope>
    <source>
        <strain evidence="6 7">SyEd1</strain>
    </source>
</reference>
<keyword evidence="3" id="KW-0238">DNA-binding</keyword>
<evidence type="ECO:0000313" key="6">
    <source>
        <dbReference type="EMBL" id="QZN95405.1"/>
    </source>
</evidence>
<evidence type="ECO:0000256" key="2">
    <source>
        <dbReference type="ARBA" id="ARBA00023015"/>
    </source>
</evidence>
<accession>A0ABX9AQY1</accession>
<evidence type="ECO:0000259" key="5">
    <source>
        <dbReference type="PROSITE" id="PS50931"/>
    </source>
</evidence>
<dbReference type="Pfam" id="PF03466">
    <property type="entry name" value="LysR_substrate"/>
    <property type="match status" value="1"/>
</dbReference>
<gene>
    <name evidence="6" type="ORF">K6K13_19775</name>
</gene>
<dbReference type="SUPFAM" id="SSF53850">
    <property type="entry name" value="Periplasmic binding protein-like II"/>
    <property type="match status" value="1"/>
</dbReference>
<proteinExistence type="inferred from homology"/>